<name>A0A2S8FLS5_9BACT</name>
<feature type="domain" description="YHYH" evidence="2">
    <location>
        <begin position="180"/>
        <end position="274"/>
    </location>
</feature>
<comment type="caution">
    <text evidence="3">The sequence shown here is derived from an EMBL/GenBank/DDBJ whole genome shotgun (WGS) entry which is preliminary data.</text>
</comment>
<dbReference type="Gene3D" id="3.90.280.10">
    <property type="entry name" value="PEBP-like"/>
    <property type="match status" value="1"/>
</dbReference>
<protein>
    <submittedName>
        <fullName evidence="3">Phosphatidylethanolamine-binding protein</fullName>
    </submittedName>
</protein>
<dbReference type="InterPro" id="IPR008914">
    <property type="entry name" value="PEBP"/>
</dbReference>
<reference evidence="3 4" key="1">
    <citation type="submission" date="2018-02" db="EMBL/GenBank/DDBJ databases">
        <title>Comparative genomes isolates from brazilian mangrove.</title>
        <authorList>
            <person name="Araujo J.E."/>
            <person name="Taketani R.G."/>
            <person name="Silva M.C.P."/>
            <person name="Loureco M.V."/>
            <person name="Andreote F.D."/>
        </authorList>
    </citation>
    <scope>NUCLEOTIDE SEQUENCE [LARGE SCALE GENOMIC DNA]</scope>
    <source>
        <strain evidence="3 4">NAP PRIS-MGV</strain>
    </source>
</reference>
<dbReference type="SUPFAM" id="SSF49777">
    <property type="entry name" value="PEBP-like"/>
    <property type="match status" value="1"/>
</dbReference>
<evidence type="ECO:0000313" key="4">
    <source>
        <dbReference type="Proteomes" id="UP000239388"/>
    </source>
</evidence>
<proteinExistence type="predicted"/>
<feature type="compositionally biased region" description="Polar residues" evidence="1">
    <location>
        <begin position="431"/>
        <end position="440"/>
    </location>
</feature>
<dbReference type="AlphaFoldDB" id="A0A2S8FLS5"/>
<evidence type="ECO:0000313" key="3">
    <source>
        <dbReference type="EMBL" id="PQO33139.1"/>
    </source>
</evidence>
<accession>A0A2S8FLS5</accession>
<feature type="region of interest" description="Disordered" evidence="1">
    <location>
        <begin position="1"/>
        <end position="44"/>
    </location>
</feature>
<feature type="region of interest" description="Disordered" evidence="1">
    <location>
        <begin position="390"/>
        <end position="452"/>
    </location>
</feature>
<sequence length="587" mass="64839">MLSASLLGLPRTSVAHPGHAHAKSEKAQAETSNPQSPGRTWTNRQTSTMEHGTFVMASDGVVQIRRADDSLVKLPIKALSQSDQQYIAQRQTEIEATVNQPVLFAQAGEAYLTAMQRDTSPSIAQHFAPFVQSKAIRTRWDGNYFYVESNGMPTHPMMVGIRSWQQQVPLPQQYTGNNAWRIPLRPVPASTPLDTRRSPLRGAVALAVNGVPIFHPLNNRGDDAYLFGELDQYGGHCGRADDYHYHIAPVHLESEVGKDQPIAYALDGYPIYGYQDPKRDDFAPLDAINGHKDADGNYHYHATKTFPYLNGGFYGEVSIRGGQVEPQARSDPWRPALPPLRDAKITKFESLRPEGYRLTYDVRGKTGTVAYRLNDQGQVVFQFADPNGRTHTETYQQRQGGPGAPPPPRDDPPPRPDRAMQRGNQPPPRNSVGSRATSFRNDLEVKSDSVDQQGMLSRDCTCDGKRQSPAVAWGKVPEGTKAIAVSLWHTAPDMEKSYWVLYNIPGNLTGLAQGEKPKGTLGLNDRGRTAFDPMCSKGPGLKTYHITVFALSKPIDLHPSQATRENLLKAVKGITLAEGTLDVKYAR</sequence>
<evidence type="ECO:0000259" key="2">
    <source>
        <dbReference type="Pfam" id="PF14240"/>
    </source>
</evidence>
<dbReference type="InterPro" id="IPR025924">
    <property type="entry name" value="YHYH_dom"/>
</dbReference>
<dbReference type="Pfam" id="PF14240">
    <property type="entry name" value="YHYH"/>
    <property type="match status" value="1"/>
</dbReference>
<dbReference type="InterPro" id="IPR036610">
    <property type="entry name" value="PEBP-like_sf"/>
</dbReference>
<feature type="compositionally biased region" description="Basic and acidic residues" evidence="1">
    <location>
        <begin position="408"/>
        <end position="420"/>
    </location>
</feature>
<feature type="compositionally biased region" description="Polar residues" evidence="1">
    <location>
        <begin position="29"/>
        <end position="44"/>
    </location>
</feature>
<dbReference type="Proteomes" id="UP000239388">
    <property type="component" value="Unassembled WGS sequence"/>
</dbReference>
<dbReference type="Pfam" id="PF01161">
    <property type="entry name" value="PBP"/>
    <property type="match status" value="1"/>
</dbReference>
<dbReference type="OrthoDB" id="9796530at2"/>
<dbReference type="PANTHER" id="PTHR30289">
    <property type="entry name" value="UNCHARACTERIZED PROTEIN YBCL-RELATED"/>
    <property type="match status" value="1"/>
</dbReference>
<gene>
    <name evidence="3" type="ORF">C5Y98_17920</name>
</gene>
<dbReference type="InterPro" id="IPR005247">
    <property type="entry name" value="YbhB_YbcL/LppC-like"/>
</dbReference>
<dbReference type="EMBL" id="PUIB01000018">
    <property type="protein sequence ID" value="PQO33139.1"/>
    <property type="molecule type" value="Genomic_DNA"/>
</dbReference>
<dbReference type="CDD" id="cd00865">
    <property type="entry name" value="PEBP_bact_arch"/>
    <property type="match status" value="1"/>
</dbReference>
<organism evidence="3 4">
    <name type="scientific">Blastopirellula marina</name>
    <dbReference type="NCBI Taxonomy" id="124"/>
    <lineage>
        <taxon>Bacteria</taxon>
        <taxon>Pseudomonadati</taxon>
        <taxon>Planctomycetota</taxon>
        <taxon>Planctomycetia</taxon>
        <taxon>Pirellulales</taxon>
        <taxon>Pirellulaceae</taxon>
        <taxon>Blastopirellula</taxon>
    </lineage>
</organism>
<evidence type="ECO:0000256" key="1">
    <source>
        <dbReference type="SAM" id="MobiDB-lite"/>
    </source>
</evidence>
<dbReference type="Gene3D" id="2.30.30.700">
    <property type="entry name" value="SLA1 homology domain 1"/>
    <property type="match status" value="1"/>
</dbReference>
<dbReference type="PANTHER" id="PTHR30289:SF8">
    <property type="entry name" value="YHYH DOMAIN-CONTAINING PROTEIN"/>
    <property type="match status" value="1"/>
</dbReference>